<evidence type="ECO:0000256" key="1">
    <source>
        <dbReference type="ARBA" id="ARBA00004651"/>
    </source>
</evidence>
<evidence type="ECO:0000256" key="6">
    <source>
        <dbReference type="SAM" id="Phobius"/>
    </source>
</evidence>
<feature type="domain" description="ABC3 transporter permease C-terminal" evidence="7">
    <location>
        <begin position="715"/>
        <end position="828"/>
    </location>
</feature>
<feature type="transmembrane region" description="Helical" evidence="6">
    <location>
        <begin position="341"/>
        <end position="368"/>
    </location>
</feature>
<dbReference type="PROSITE" id="PS51257">
    <property type="entry name" value="PROKAR_LIPOPROTEIN"/>
    <property type="match status" value="1"/>
</dbReference>
<keyword evidence="10" id="KW-1185">Reference proteome</keyword>
<feature type="domain" description="MacB-like periplasmic core" evidence="8">
    <location>
        <begin position="21"/>
        <end position="244"/>
    </location>
</feature>
<keyword evidence="3 6" id="KW-0812">Transmembrane</keyword>
<protein>
    <submittedName>
        <fullName evidence="9">ABC transporter permease</fullName>
    </submittedName>
</protein>
<evidence type="ECO:0000259" key="7">
    <source>
        <dbReference type="Pfam" id="PF02687"/>
    </source>
</evidence>
<keyword evidence="4 6" id="KW-1133">Transmembrane helix</keyword>
<evidence type="ECO:0000256" key="5">
    <source>
        <dbReference type="ARBA" id="ARBA00023136"/>
    </source>
</evidence>
<keyword evidence="2" id="KW-1003">Cell membrane</keyword>
<dbReference type="Pfam" id="PF12704">
    <property type="entry name" value="MacB_PCD"/>
    <property type="match status" value="2"/>
</dbReference>
<sequence>MWRNYLTVGLRSLMKNRTYAFINILGLAIGMAACLMILLFVRYELSYDNWLPKAANVYQVQTWFKNPDTGEDSYGQMTTYTSQVALRKDFPQIVSSVYVLSSEPVFYKDGQATSTENYRYVDGDLLDTIPLPLVAGSKDALKQVGGAILSESEAVKRFGTTNVVGKTFTVISKGKMRDFRVTGVFKDIPKNSSFAASAIARIDFQSFFATEPDFLTCWGCNSGWVYVRTKNGTDINTIQSQMKAWEKRNIPDQNVGEARFNAGDYGDWHLINMRDVHLGKAQDASMTPGNDKTSIITFAVIALLILGMAVVNFTNLSTARASQRAREVALRKVLGATRQQLIVQFIGESVIVTFLSMVIALAIVELAMPAFSAFLDADMRVSYFGQGGIMLPVLLLVAVVGILGGLYPAFFISRFQPASVLRANKSSAETPGSGRLRQVLVVGQFAVSIGLIICTGVIYAQTVYARTVDPGYKRDHIIQVGELSRYQLLDKGEMIAERARRVPGVEAVGRTSIGIATDNNNNTGVMLPGKKDPVNIGFYQVDTGFLDAMGLRLLAGRWFDDKRPLDDASLPFPPDDNAQRNLAQRGANIVINELAAQRLGYKHPADVVGKTFRAAIVKDEFGLVPVTVVGVVKDSRFRSIKQPLDPIMFINQRAGGGGQTHMIVRFKGDPEAVRRGLEQMWRGITTEVPFNAKYSDDIIGKLYKAEDARAQTFAAFALLSVVVGCLGLFGLAAFTADRRTKEIGIRKVMGARTRDIVRLLVWQFTRPVIIANLIAWPVAWWVMRDWLNKFDDRIALGPTPFLAAGLLALVIAVGTIAAHAVKIASANPIRALRYE</sequence>
<dbReference type="EMBL" id="JBHUDY010000001">
    <property type="protein sequence ID" value="MFD1611406.1"/>
    <property type="molecule type" value="Genomic_DNA"/>
</dbReference>
<feature type="transmembrane region" description="Helical" evidence="6">
    <location>
        <begin position="713"/>
        <end position="735"/>
    </location>
</feature>
<organism evidence="9 10">
    <name type="scientific">Sphingomonas tabacisoli</name>
    <dbReference type="NCBI Taxonomy" id="2249466"/>
    <lineage>
        <taxon>Bacteria</taxon>
        <taxon>Pseudomonadati</taxon>
        <taxon>Pseudomonadota</taxon>
        <taxon>Alphaproteobacteria</taxon>
        <taxon>Sphingomonadales</taxon>
        <taxon>Sphingomonadaceae</taxon>
        <taxon>Sphingomonas</taxon>
    </lineage>
</organism>
<proteinExistence type="predicted"/>
<dbReference type="Pfam" id="PF02687">
    <property type="entry name" value="FtsX"/>
    <property type="match status" value="2"/>
</dbReference>
<evidence type="ECO:0000256" key="2">
    <source>
        <dbReference type="ARBA" id="ARBA00022475"/>
    </source>
</evidence>
<feature type="transmembrane region" description="Helical" evidence="6">
    <location>
        <begin position="801"/>
        <end position="821"/>
    </location>
</feature>
<feature type="domain" description="MacB-like periplasmic core" evidence="8">
    <location>
        <begin position="466"/>
        <end position="678"/>
    </location>
</feature>
<accession>A0ABW4I1G0</accession>
<feature type="transmembrane region" description="Helical" evidence="6">
    <location>
        <begin position="388"/>
        <end position="412"/>
    </location>
</feature>
<dbReference type="InterPro" id="IPR025857">
    <property type="entry name" value="MacB_PCD"/>
</dbReference>
<name>A0ABW4I1G0_9SPHN</name>
<gene>
    <name evidence="9" type="ORF">ACFSCW_06275</name>
</gene>
<dbReference type="Proteomes" id="UP001597115">
    <property type="component" value="Unassembled WGS sequence"/>
</dbReference>
<feature type="transmembrane region" description="Helical" evidence="6">
    <location>
        <begin position="295"/>
        <end position="316"/>
    </location>
</feature>
<dbReference type="PANTHER" id="PTHR30572:SF18">
    <property type="entry name" value="ABC-TYPE MACROLIDE FAMILY EXPORT SYSTEM PERMEASE COMPONENT 2"/>
    <property type="match status" value="1"/>
</dbReference>
<feature type="transmembrane region" description="Helical" evidence="6">
    <location>
        <begin position="20"/>
        <end position="41"/>
    </location>
</feature>
<dbReference type="InterPro" id="IPR050250">
    <property type="entry name" value="Macrolide_Exporter_MacB"/>
</dbReference>
<dbReference type="PANTHER" id="PTHR30572">
    <property type="entry name" value="MEMBRANE COMPONENT OF TRANSPORTER-RELATED"/>
    <property type="match status" value="1"/>
</dbReference>
<comment type="caution">
    <text evidence="9">The sequence shown here is derived from an EMBL/GenBank/DDBJ whole genome shotgun (WGS) entry which is preliminary data.</text>
</comment>
<evidence type="ECO:0000256" key="3">
    <source>
        <dbReference type="ARBA" id="ARBA00022692"/>
    </source>
</evidence>
<keyword evidence="5 6" id="KW-0472">Membrane</keyword>
<reference evidence="10" key="1">
    <citation type="journal article" date="2019" name="Int. J. Syst. Evol. Microbiol.">
        <title>The Global Catalogue of Microorganisms (GCM) 10K type strain sequencing project: providing services to taxonomists for standard genome sequencing and annotation.</title>
        <authorList>
            <consortium name="The Broad Institute Genomics Platform"/>
            <consortium name="The Broad Institute Genome Sequencing Center for Infectious Disease"/>
            <person name="Wu L."/>
            <person name="Ma J."/>
        </authorList>
    </citation>
    <scope>NUCLEOTIDE SEQUENCE [LARGE SCALE GENOMIC DNA]</scope>
    <source>
        <strain evidence="10">CGMCC 1.16275</strain>
    </source>
</reference>
<dbReference type="RefSeq" id="WP_380887984.1">
    <property type="nucleotide sequence ID" value="NZ_JBHUDY010000001.1"/>
</dbReference>
<feature type="transmembrane region" description="Helical" evidence="6">
    <location>
        <begin position="439"/>
        <end position="460"/>
    </location>
</feature>
<evidence type="ECO:0000256" key="4">
    <source>
        <dbReference type="ARBA" id="ARBA00022989"/>
    </source>
</evidence>
<comment type="subcellular location">
    <subcellularLocation>
        <location evidence="1">Cell membrane</location>
        <topology evidence="1">Multi-pass membrane protein</topology>
    </subcellularLocation>
</comment>
<evidence type="ECO:0000259" key="8">
    <source>
        <dbReference type="Pfam" id="PF12704"/>
    </source>
</evidence>
<evidence type="ECO:0000313" key="9">
    <source>
        <dbReference type="EMBL" id="MFD1611406.1"/>
    </source>
</evidence>
<feature type="transmembrane region" description="Helical" evidence="6">
    <location>
        <begin position="756"/>
        <end position="781"/>
    </location>
</feature>
<feature type="domain" description="ABC3 transporter permease C-terminal" evidence="7">
    <location>
        <begin position="300"/>
        <end position="417"/>
    </location>
</feature>
<dbReference type="InterPro" id="IPR003838">
    <property type="entry name" value="ABC3_permease_C"/>
</dbReference>
<evidence type="ECO:0000313" key="10">
    <source>
        <dbReference type="Proteomes" id="UP001597115"/>
    </source>
</evidence>